<evidence type="ECO:0000313" key="8">
    <source>
        <dbReference type="EMBL" id="BDP42518.1"/>
    </source>
</evidence>
<protein>
    <submittedName>
        <fullName evidence="8">Cytochrome C biogenesis protein CcdA</fullName>
    </submittedName>
</protein>
<comment type="similarity">
    <text evidence="2">Belongs to the DsbD family.</text>
</comment>
<feature type="transmembrane region" description="Helical" evidence="6">
    <location>
        <begin position="148"/>
        <end position="171"/>
    </location>
</feature>
<feature type="transmembrane region" description="Helical" evidence="6">
    <location>
        <begin position="72"/>
        <end position="94"/>
    </location>
</feature>
<keyword evidence="9" id="KW-1185">Reference proteome</keyword>
<gene>
    <name evidence="8" type="ORF">DAETH_24870</name>
</gene>
<dbReference type="InterPro" id="IPR051790">
    <property type="entry name" value="Cytochrome_c-biogenesis_DsbD"/>
</dbReference>
<keyword evidence="3 6" id="KW-0812">Transmembrane</keyword>
<evidence type="ECO:0000256" key="4">
    <source>
        <dbReference type="ARBA" id="ARBA00022989"/>
    </source>
</evidence>
<dbReference type="PANTHER" id="PTHR31272">
    <property type="entry name" value="CYTOCHROME C-TYPE BIOGENESIS PROTEIN HI_1454-RELATED"/>
    <property type="match status" value="1"/>
</dbReference>
<dbReference type="EMBL" id="AP026560">
    <property type="protein sequence ID" value="BDP42518.1"/>
    <property type="molecule type" value="Genomic_DNA"/>
</dbReference>
<keyword evidence="5 6" id="KW-0472">Membrane</keyword>
<dbReference type="RefSeq" id="WP_264775212.1">
    <property type="nucleotide sequence ID" value="NZ_AP026560.1"/>
</dbReference>
<organism evidence="8 9">
    <name type="scientific">Deinococcus aetherius</name>
    <dbReference type="NCBI Taxonomy" id="200252"/>
    <lineage>
        <taxon>Bacteria</taxon>
        <taxon>Thermotogati</taxon>
        <taxon>Deinococcota</taxon>
        <taxon>Deinococci</taxon>
        <taxon>Deinococcales</taxon>
        <taxon>Deinococcaceae</taxon>
        <taxon>Deinococcus</taxon>
    </lineage>
</organism>
<evidence type="ECO:0000313" key="9">
    <source>
        <dbReference type="Proteomes" id="UP001064971"/>
    </source>
</evidence>
<name>A0ABM8AFE0_9DEIO</name>
<keyword evidence="4 6" id="KW-1133">Transmembrane helix</keyword>
<dbReference type="Proteomes" id="UP001064971">
    <property type="component" value="Chromosome"/>
</dbReference>
<feature type="transmembrane region" description="Helical" evidence="6">
    <location>
        <begin position="114"/>
        <end position="136"/>
    </location>
</feature>
<feature type="transmembrane region" description="Helical" evidence="6">
    <location>
        <begin position="42"/>
        <end position="65"/>
    </location>
</feature>
<feature type="domain" description="Cytochrome C biogenesis protein transmembrane" evidence="7">
    <location>
        <begin position="2"/>
        <end position="206"/>
    </location>
</feature>
<evidence type="ECO:0000256" key="5">
    <source>
        <dbReference type="ARBA" id="ARBA00023136"/>
    </source>
</evidence>
<proteinExistence type="inferred from homology"/>
<dbReference type="PANTHER" id="PTHR31272:SF9">
    <property type="entry name" value="BLL1027 PROTEIN"/>
    <property type="match status" value="1"/>
</dbReference>
<dbReference type="Pfam" id="PF02683">
    <property type="entry name" value="DsbD_TM"/>
    <property type="match status" value="1"/>
</dbReference>
<comment type="subcellular location">
    <subcellularLocation>
        <location evidence="1">Membrane</location>
        <topology evidence="1">Multi-pass membrane protein</topology>
    </subcellularLocation>
</comment>
<evidence type="ECO:0000259" key="7">
    <source>
        <dbReference type="Pfam" id="PF02683"/>
    </source>
</evidence>
<evidence type="ECO:0000256" key="6">
    <source>
        <dbReference type="SAM" id="Phobius"/>
    </source>
</evidence>
<evidence type="ECO:0000256" key="1">
    <source>
        <dbReference type="ARBA" id="ARBA00004141"/>
    </source>
</evidence>
<sequence>MLLLLVAFFGGVLTVVSPCILPVLPVVLSGTVGGRARPWGIIAGFLGSFVVLTLFLSTLVTALGISADALRWGAVALLFAFGLTLAVPALGHRFERLAARAVPQGGARGGGDGLIGGLLVGATLGLVWTPCVGPILASVTTLALSGQVTAFAAAVTTAYALGVALPMLAVMAGGRRLLTRLPALLRNLGGLQRAFGVVLALFAVGMALGVDRAAQSYIVERVPYVQNLAFLEETGAVRGQLDRTLR</sequence>
<evidence type="ECO:0000256" key="3">
    <source>
        <dbReference type="ARBA" id="ARBA00022692"/>
    </source>
</evidence>
<feature type="transmembrane region" description="Helical" evidence="6">
    <location>
        <begin position="191"/>
        <end position="210"/>
    </location>
</feature>
<dbReference type="InterPro" id="IPR003834">
    <property type="entry name" value="Cyt_c_assmbl_TM_dom"/>
</dbReference>
<evidence type="ECO:0000256" key="2">
    <source>
        <dbReference type="ARBA" id="ARBA00006143"/>
    </source>
</evidence>
<reference evidence="8" key="1">
    <citation type="submission" date="2022-07" db="EMBL/GenBank/DDBJ databases">
        <title>Complete Genome Sequence of the Radioresistant Bacterium Deinococcus aetherius ST0316, Isolated from the Air Dust collected in Lower Stratosphere above Japan.</title>
        <authorList>
            <person name="Satoh K."/>
            <person name="Hagiwara K."/>
            <person name="Katsumata K."/>
            <person name="Kubo A."/>
            <person name="Yokobori S."/>
            <person name="Yamagishi A."/>
            <person name="Oono Y."/>
            <person name="Narumi I."/>
        </authorList>
    </citation>
    <scope>NUCLEOTIDE SEQUENCE</scope>
    <source>
        <strain evidence="8">ST0316</strain>
    </source>
</reference>
<accession>A0ABM8AFE0</accession>